<evidence type="ECO:0000256" key="3">
    <source>
        <dbReference type="ARBA" id="ARBA00022759"/>
    </source>
</evidence>
<dbReference type="SUPFAM" id="SSF48537">
    <property type="entry name" value="Phospholipase C/P1 nuclease"/>
    <property type="match status" value="1"/>
</dbReference>
<keyword evidence="3" id="KW-0255">Endonuclease</keyword>
<dbReference type="InterPro" id="IPR003154">
    <property type="entry name" value="S1/P1nuclease"/>
</dbReference>
<dbReference type="PANTHER" id="PTHR33146">
    <property type="entry name" value="ENDONUCLEASE 4"/>
    <property type="match status" value="1"/>
</dbReference>
<evidence type="ECO:0000256" key="7">
    <source>
        <dbReference type="SAM" id="SignalP"/>
    </source>
</evidence>
<gene>
    <name evidence="8" type="ORF">OD355_11470</name>
</gene>
<organism evidence="8 9">
    <name type="scientific">Haoranjiania flava</name>
    <dbReference type="NCBI Taxonomy" id="1856322"/>
    <lineage>
        <taxon>Bacteria</taxon>
        <taxon>Pseudomonadati</taxon>
        <taxon>Bacteroidota</taxon>
        <taxon>Chitinophagia</taxon>
        <taxon>Chitinophagales</taxon>
        <taxon>Chitinophagaceae</taxon>
        <taxon>Haoranjiania</taxon>
    </lineage>
</organism>
<dbReference type="GO" id="GO:0006308">
    <property type="term" value="P:DNA catabolic process"/>
    <property type="evidence" value="ECO:0007669"/>
    <property type="project" value="InterPro"/>
</dbReference>
<dbReference type="RefSeq" id="WP_263038624.1">
    <property type="nucleotide sequence ID" value="NZ_JAOTPL010000019.1"/>
</dbReference>
<keyword evidence="7" id="KW-0732">Signal</keyword>
<feature type="chain" id="PRO_5042182625" evidence="7">
    <location>
        <begin position="23"/>
        <end position="264"/>
    </location>
</feature>
<sequence length="264" mass="30400">MKFVKAVLLFVCLNVSAESVFAWGTTGHRVIAEVAERNLSKKARKHLHRLIGKEKLAYWANWADFLKSDTTGKWDHTTGSWHYINIPQNLPRPQFEQAVAAFPQQSVYTQIPYLKSKVATKSLPAQERKDALAFLVHMVADMHQPMHVGRPEDLGGNKVQVNWFGKPTNLHTLWDSELIDFQKWSYTEYATILDTKSATEKKNIQQGLLIDWLYESYTLTNEVYARTPFGANLSYDYNYIFVDKMNAQLYRGGLRLAKILNEVL</sequence>
<reference evidence="8" key="1">
    <citation type="submission" date="2022-10" db="EMBL/GenBank/DDBJ databases">
        <authorList>
            <person name="Kim H.S."/>
            <person name="Kim J.-S."/>
            <person name="Suh M.K."/>
            <person name="Eom M.K."/>
            <person name="Lee J.-S."/>
        </authorList>
    </citation>
    <scope>NUCLEOTIDE SEQUENCE</scope>
    <source>
        <strain evidence="8">LIP-5</strain>
    </source>
</reference>
<protein>
    <submittedName>
        <fullName evidence="8">S1/P1 nuclease</fullName>
    </submittedName>
</protein>
<keyword evidence="6" id="KW-0325">Glycoprotein</keyword>
<keyword evidence="4" id="KW-0378">Hydrolase</keyword>
<evidence type="ECO:0000313" key="8">
    <source>
        <dbReference type="EMBL" id="MCU7695137.1"/>
    </source>
</evidence>
<evidence type="ECO:0000256" key="2">
    <source>
        <dbReference type="ARBA" id="ARBA00022723"/>
    </source>
</evidence>
<dbReference type="GO" id="GO:0016788">
    <property type="term" value="F:hydrolase activity, acting on ester bonds"/>
    <property type="evidence" value="ECO:0007669"/>
    <property type="project" value="InterPro"/>
</dbReference>
<evidence type="ECO:0000256" key="6">
    <source>
        <dbReference type="ARBA" id="ARBA00023180"/>
    </source>
</evidence>
<dbReference type="PANTHER" id="PTHR33146:SF26">
    <property type="entry name" value="ENDONUCLEASE 4"/>
    <property type="match status" value="1"/>
</dbReference>
<dbReference type="GO" id="GO:0046872">
    <property type="term" value="F:metal ion binding"/>
    <property type="evidence" value="ECO:0007669"/>
    <property type="project" value="UniProtKB-KW"/>
</dbReference>
<dbReference type="CDD" id="cd11010">
    <property type="entry name" value="S1-P1_nuclease"/>
    <property type="match status" value="1"/>
</dbReference>
<dbReference type="AlphaFoldDB" id="A0AAE3IN38"/>
<name>A0AAE3IN38_9BACT</name>
<dbReference type="GO" id="GO:0004519">
    <property type="term" value="F:endonuclease activity"/>
    <property type="evidence" value="ECO:0007669"/>
    <property type="project" value="UniProtKB-KW"/>
</dbReference>
<keyword evidence="2" id="KW-0479">Metal-binding</keyword>
<dbReference type="EMBL" id="JAOTPL010000019">
    <property type="protein sequence ID" value="MCU7695137.1"/>
    <property type="molecule type" value="Genomic_DNA"/>
</dbReference>
<evidence type="ECO:0000256" key="1">
    <source>
        <dbReference type="ARBA" id="ARBA00022722"/>
    </source>
</evidence>
<keyword evidence="9" id="KW-1185">Reference proteome</keyword>
<proteinExistence type="predicted"/>
<evidence type="ECO:0000256" key="4">
    <source>
        <dbReference type="ARBA" id="ARBA00022801"/>
    </source>
</evidence>
<feature type="signal peptide" evidence="7">
    <location>
        <begin position="1"/>
        <end position="22"/>
    </location>
</feature>
<dbReference type="Pfam" id="PF02265">
    <property type="entry name" value="S1-P1_nuclease"/>
    <property type="match status" value="1"/>
</dbReference>
<evidence type="ECO:0000313" key="9">
    <source>
        <dbReference type="Proteomes" id="UP001209317"/>
    </source>
</evidence>
<dbReference type="Gene3D" id="1.10.575.10">
    <property type="entry name" value="P1 Nuclease"/>
    <property type="match status" value="1"/>
</dbReference>
<accession>A0AAE3IN38</accession>
<keyword evidence="5" id="KW-1015">Disulfide bond</keyword>
<dbReference type="GO" id="GO:0003676">
    <property type="term" value="F:nucleic acid binding"/>
    <property type="evidence" value="ECO:0007669"/>
    <property type="project" value="InterPro"/>
</dbReference>
<comment type="caution">
    <text evidence="8">The sequence shown here is derived from an EMBL/GenBank/DDBJ whole genome shotgun (WGS) entry which is preliminary data.</text>
</comment>
<dbReference type="InterPro" id="IPR008947">
    <property type="entry name" value="PLipase_C/P1_nuclease_dom_sf"/>
</dbReference>
<evidence type="ECO:0000256" key="5">
    <source>
        <dbReference type="ARBA" id="ARBA00023157"/>
    </source>
</evidence>
<dbReference type="Proteomes" id="UP001209317">
    <property type="component" value="Unassembled WGS sequence"/>
</dbReference>
<keyword evidence="1" id="KW-0540">Nuclease</keyword>